<dbReference type="EMBL" id="JAGPYM010000036">
    <property type="protein sequence ID" value="KAH6874875.1"/>
    <property type="molecule type" value="Genomic_DNA"/>
</dbReference>
<evidence type="ECO:0000313" key="8">
    <source>
        <dbReference type="EMBL" id="KAH6874875.1"/>
    </source>
</evidence>
<keyword evidence="4" id="KW-0238">DNA-binding</keyword>
<keyword evidence="1" id="KW-0479">Metal-binding</keyword>
<feature type="region of interest" description="Disordered" evidence="7">
    <location>
        <begin position="1"/>
        <end position="20"/>
    </location>
</feature>
<evidence type="ECO:0000256" key="1">
    <source>
        <dbReference type="ARBA" id="ARBA00022723"/>
    </source>
</evidence>
<evidence type="ECO:0000256" key="4">
    <source>
        <dbReference type="ARBA" id="ARBA00023125"/>
    </source>
</evidence>
<dbReference type="GO" id="GO:0046872">
    <property type="term" value="F:metal ion binding"/>
    <property type="evidence" value="ECO:0007669"/>
    <property type="project" value="UniProtKB-KW"/>
</dbReference>
<proteinExistence type="predicted"/>
<dbReference type="Proteomes" id="UP000777438">
    <property type="component" value="Unassembled WGS sequence"/>
</dbReference>
<accession>A0A9P8VTH6</accession>
<dbReference type="GO" id="GO:0003677">
    <property type="term" value="F:DNA binding"/>
    <property type="evidence" value="ECO:0007669"/>
    <property type="project" value="UniProtKB-KW"/>
</dbReference>
<dbReference type="PANTHER" id="PTHR36206:SF16">
    <property type="entry name" value="TRANSCRIPTION FACTOR DOMAIN-CONTAINING PROTEIN-RELATED"/>
    <property type="match status" value="1"/>
</dbReference>
<keyword evidence="3" id="KW-0805">Transcription regulation</keyword>
<comment type="caution">
    <text evidence="8">The sequence shown here is derived from an EMBL/GenBank/DDBJ whole genome shotgun (WGS) entry which is preliminary data.</text>
</comment>
<protein>
    <submittedName>
        <fullName evidence="8">Uncharacterized protein</fullName>
    </submittedName>
</protein>
<dbReference type="AlphaFoldDB" id="A0A9P8VTH6"/>
<evidence type="ECO:0000256" key="2">
    <source>
        <dbReference type="ARBA" id="ARBA00022833"/>
    </source>
</evidence>
<organism evidence="8 9">
    <name type="scientific">Thelonectria olida</name>
    <dbReference type="NCBI Taxonomy" id="1576542"/>
    <lineage>
        <taxon>Eukaryota</taxon>
        <taxon>Fungi</taxon>
        <taxon>Dikarya</taxon>
        <taxon>Ascomycota</taxon>
        <taxon>Pezizomycotina</taxon>
        <taxon>Sordariomycetes</taxon>
        <taxon>Hypocreomycetidae</taxon>
        <taxon>Hypocreales</taxon>
        <taxon>Nectriaceae</taxon>
        <taxon>Thelonectria</taxon>
    </lineage>
</organism>
<dbReference type="OrthoDB" id="2593732at2759"/>
<keyword evidence="6" id="KW-0539">Nucleus</keyword>
<dbReference type="PANTHER" id="PTHR36206">
    <property type="entry name" value="ASPERCRYPTIN BIOSYNTHESIS CLUSTER-SPECIFIC TRANSCRIPTION REGULATOR ATNN-RELATED"/>
    <property type="match status" value="1"/>
</dbReference>
<name>A0A9P8VTH6_9HYPO</name>
<evidence type="ECO:0000256" key="6">
    <source>
        <dbReference type="ARBA" id="ARBA00023242"/>
    </source>
</evidence>
<reference evidence="8 9" key="1">
    <citation type="journal article" date="2021" name="Nat. Commun.">
        <title>Genetic determinants of endophytism in the Arabidopsis root mycobiome.</title>
        <authorList>
            <person name="Mesny F."/>
            <person name="Miyauchi S."/>
            <person name="Thiergart T."/>
            <person name="Pickel B."/>
            <person name="Atanasova L."/>
            <person name="Karlsson M."/>
            <person name="Huettel B."/>
            <person name="Barry K.W."/>
            <person name="Haridas S."/>
            <person name="Chen C."/>
            <person name="Bauer D."/>
            <person name="Andreopoulos W."/>
            <person name="Pangilinan J."/>
            <person name="LaButti K."/>
            <person name="Riley R."/>
            <person name="Lipzen A."/>
            <person name="Clum A."/>
            <person name="Drula E."/>
            <person name="Henrissat B."/>
            <person name="Kohler A."/>
            <person name="Grigoriev I.V."/>
            <person name="Martin F.M."/>
            <person name="Hacquard S."/>
        </authorList>
    </citation>
    <scope>NUCLEOTIDE SEQUENCE [LARGE SCALE GENOMIC DNA]</scope>
    <source>
        <strain evidence="8 9">MPI-CAGE-CH-0241</strain>
    </source>
</reference>
<keyword evidence="9" id="KW-1185">Reference proteome</keyword>
<evidence type="ECO:0000256" key="3">
    <source>
        <dbReference type="ARBA" id="ARBA00023015"/>
    </source>
</evidence>
<evidence type="ECO:0000256" key="7">
    <source>
        <dbReference type="SAM" id="MobiDB-lite"/>
    </source>
</evidence>
<evidence type="ECO:0000313" key="9">
    <source>
        <dbReference type="Proteomes" id="UP000777438"/>
    </source>
</evidence>
<keyword evidence="2" id="KW-0862">Zinc</keyword>
<sequence>MADDKVKLSADPVAGRKRRAPHKKVRTGCHTCKYADYLTEPQCVTTTDVSGLGFADSRSCRPTADSRLALPPKNLDEMRSYHFFIDVTAPTIATTFDAAFWRFELPRICQSDPAIWHAVVNLGCLLREIQQEEATRLSQKGQRASTKPISLSSINSILTGFQITEHALSHGGVSNVPMMISHHDTESLLNRLAFFMQKHADEIKGCLIGNGDATLIEAIASKQGPEARRFKEISKAICYFQRQREASHEPTDITKCWLETAFLTLKLYHETNRFILLKDPDEPDMEKRCTKLPAVGMQIGTRRRAIALLRLQMVGMWDTLLSARLGEAMMEREGSAAYEDQLSRVPEGIPVLERNSDMPVDPMHRIFSMKFFKTGRRTATISLRAWQEWMQGEPGQNTTVQW</sequence>
<gene>
    <name evidence="8" type="ORF">B0T10DRAFT_585658</name>
</gene>
<dbReference type="InterPro" id="IPR052360">
    <property type="entry name" value="Transcr_Regulatory_Proteins"/>
</dbReference>
<evidence type="ECO:0000256" key="5">
    <source>
        <dbReference type="ARBA" id="ARBA00023163"/>
    </source>
</evidence>
<keyword evidence="5" id="KW-0804">Transcription</keyword>